<dbReference type="EMBL" id="CDSC02000443">
    <property type="protein sequence ID" value="SEI01602.1"/>
    <property type="molecule type" value="Genomic_DNA"/>
</dbReference>
<evidence type="ECO:0000313" key="1">
    <source>
        <dbReference type="EMBL" id="SEH58118.1"/>
    </source>
</evidence>
<evidence type="ECO:0000313" key="2">
    <source>
        <dbReference type="EMBL" id="SEI01602.1"/>
    </source>
</evidence>
<evidence type="ECO:0000313" key="4">
    <source>
        <dbReference type="Proteomes" id="UP000198988"/>
    </source>
</evidence>
<dbReference type="Proteomes" id="UP000198559">
    <property type="component" value="Unassembled WGS sequence"/>
</dbReference>
<accession>A0A1H6MQB9</accession>
<reference evidence="3 4" key="1">
    <citation type="submission" date="2016-06" db="EMBL/GenBank/DDBJ databases">
        <authorList>
            <person name="Petersen J."/>
            <person name="Sayavedra L."/>
        </authorList>
    </citation>
    <scope>NUCLEOTIDE SEQUENCE [LARGE SCALE GENOMIC DNA]</scope>
    <source>
        <strain evidence="4">BazSymA</strain>
        <strain evidence="3">BazSymB</strain>
    </source>
</reference>
<evidence type="ECO:0000313" key="3">
    <source>
        <dbReference type="Proteomes" id="UP000198559"/>
    </source>
</evidence>
<dbReference type="STRING" id="235205.BAZSYMB_SCAFFOLD00007_0"/>
<dbReference type="AlphaFoldDB" id="A0A1H6MQB9"/>
<organism evidence="2 4">
    <name type="scientific">Bathymodiolus azoricus thioautotrophic gill symbiont</name>
    <dbReference type="NCBI Taxonomy" id="235205"/>
    <lineage>
        <taxon>Bacteria</taxon>
        <taxon>Pseudomonadati</taxon>
        <taxon>Pseudomonadota</taxon>
        <taxon>Gammaproteobacteria</taxon>
        <taxon>sulfur-oxidizing symbionts</taxon>
    </lineage>
</organism>
<proteinExistence type="predicted"/>
<name>A0A1H6MQB9_9GAMM</name>
<protein>
    <submittedName>
        <fullName evidence="2">Uncharacterized protein</fullName>
    </submittedName>
</protein>
<gene>
    <name evidence="2" type="ORF">BAZSYMA_ACONTIG167839_0</name>
    <name evidence="1" type="ORF">BAZSYMB_SCAFFOLD00007_0</name>
</gene>
<reference evidence="2" key="2">
    <citation type="submission" date="2016-06" db="EMBL/GenBank/DDBJ databases">
        <authorList>
            <person name="Olsen C.W."/>
            <person name="Carey S."/>
            <person name="Hinshaw L."/>
            <person name="Karasin A.I."/>
        </authorList>
    </citation>
    <scope>NUCLEOTIDE SEQUENCE [LARGE SCALE GENOMIC DNA]</scope>
    <source>
        <strain evidence="2">BazSymA</strain>
        <strain evidence="1">BazSymB</strain>
    </source>
</reference>
<dbReference type="Proteomes" id="UP000198988">
    <property type="component" value="Unassembled WGS sequence"/>
</dbReference>
<sequence length="42" mass="4848">MITTIKNRQTPSQFKQNELNKNSTIANLLPQSLHIFPIMKAH</sequence>
<dbReference type="EMBL" id="CVUD02000033">
    <property type="protein sequence ID" value="SEH58118.1"/>
    <property type="molecule type" value="Genomic_DNA"/>
</dbReference>